<reference evidence="2" key="2">
    <citation type="submission" date="2025-09" db="UniProtKB">
        <authorList>
            <consortium name="Ensembl"/>
        </authorList>
    </citation>
    <scope>IDENTIFICATION</scope>
</reference>
<dbReference type="InterPro" id="IPR036770">
    <property type="entry name" value="Ankyrin_rpt-contain_sf"/>
</dbReference>
<evidence type="ECO:0000313" key="3">
    <source>
        <dbReference type="Proteomes" id="UP000694428"/>
    </source>
</evidence>
<dbReference type="Pfam" id="PF00023">
    <property type="entry name" value="Ank"/>
    <property type="match status" value="1"/>
</dbReference>
<dbReference type="PANTHER" id="PTHR16058">
    <property type="entry name" value="DOUBLE ZINC RIBBON AND ANKYRIN REPEAT-CONTAINING PROTEIN 1"/>
    <property type="match status" value="1"/>
</dbReference>
<keyword evidence="3" id="KW-1185">Reference proteome</keyword>
<dbReference type="SMART" id="SM00248">
    <property type="entry name" value="ANK"/>
    <property type="match status" value="3"/>
</dbReference>
<dbReference type="PANTHER" id="PTHR16058:SF4">
    <property type="entry name" value="DOUBLE ZINC RIBBON AND ANKYRIN REPEAT-CONTAINING PROTEIN 1"/>
    <property type="match status" value="1"/>
</dbReference>
<dbReference type="PROSITE" id="PS50088">
    <property type="entry name" value="ANK_REPEAT"/>
    <property type="match status" value="1"/>
</dbReference>
<evidence type="ECO:0000256" key="1">
    <source>
        <dbReference type="PROSITE-ProRule" id="PRU00023"/>
    </source>
</evidence>
<proteinExistence type="predicted"/>
<dbReference type="GO" id="GO:0042462">
    <property type="term" value="P:eye photoreceptor cell development"/>
    <property type="evidence" value="ECO:0007669"/>
    <property type="project" value="TreeGrafter"/>
</dbReference>
<sequence length="460" mass="50521">MESLQFASSAVTSRKSLASTQVARIQRERDFLRCAYCSAPRLSDPLAHFCQECGSPIPPVPVRRFPSPEGAQMAPCLECRHLVPMNTPTCIVCESPIDPQLQPQTNTCFKGKVICQACGTGNPLHHKHCVTCESKLPETQMPMLGRDPPPPNTSQQGKTVFCSKCNRVNHCDARFCDWCGAKVPLSFFYSFYTVLAVSHLNYIRLFLPLHPLQAKSLQAQIAWQPLPISLSKSREELKETEDKGTQTVGLFYPSSKLLEKKELELVLHKEKLQKMSDHKPLLTAISPGKDINSCLVALFLQITSAAIHENDHQVTITLNYALAINKVSLGDEAYRQAAGVKLLLEQSGDEDRPALTVAVLNRHAEVISLLVQKGADIDQQSGLNTALHEAVLLGLEGEECIRALLRCNASIKKKNTKGQSAYDLAVTAGSNEIISLFASELGQGMLDSLTKPRDIGLVSI</sequence>
<organism evidence="2 3">
    <name type="scientific">Pavo cristatus</name>
    <name type="common">Indian peafowl</name>
    <name type="synonym">Blue peafowl</name>
    <dbReference type="NCBI Taxonomy" id="9049"/>
    <lineage>
        <taxon>Eukaryota</taxon>
        <taxon>Metazoa</taxon>
        <taxon>Chordata</taxon>
        <taxon>Craniata</taxon>
        <taxon>Vertebrata</taxon>
        <taxon>Euteleostomi</taxon>
        <taxon>Archelosauria</taxon>
        <taxon>Archosauria</taxon>
        <taxon>Dinosauria</taxon>
        <taxon>Saurischia</taxon>
        <taxon>Theropoda</taxon>
        <taxon>Coelurosauria</taxon>
        <taxon>Aves</taxon>
        <taxon>Neognathae</taxon>
        <taxon>Galloanserae</taxon>
        <taxon>Galliformes</taxon>
        <taxon>Phasianidae</taxon>
        <taxon>Phasianinae</taxon>
        <taxon>Pavo</taxon>
    </lineage>
</organism>
<name>A0A8C9FCE1_PAVCR</name>
<dbReference type="PROSITE" id="PS50297">
    <property type="entry name" value="ANK_REP_REGION"/>
    <property type="match status" value="1"/>
</dbReference>
<accession>A0A8C9FCE1</accession>
<evidence type="ECO:0000313" key="2">
    <source>
        <dbReference type="Ensembl" id="ENSPSTP00000012724.1"/>
    </source>
</evidence>
<dbReference type="Ensembl" id="ENSPSTT00000013344.1">
    <property type="protein sequence ID" value="ENSPSTP00000012724.1"/>
    <property type="gene ID" value="ENSPSTG00000008955.1"/>
</dbReference>
<feature type="repeat" description="ANK" evidence="1">
    <location>
        <begin position="350"/>
        <end position="382"/>
    </location>
</feature>
<dbReference type="AlphaFoldDB" id="A0A8C9FCE1"/>
<dbReference type="InterPro" id="IPR002110">
    <property type="entry name" value="Ankyrin_rpt"/>
</dbReference>
<dbReference type="Proteomes" id="UP000694428">
    <property type="component" value="Unplaced"/>
</dbReference>
<reference evidence="2" key="1">
    <citation type="submission" date="2025-08" db="UniProtKB">
        <authorList>
            <consortium name="Ensembl"/>
        </authorList>
    </citation>
    <scope>IDENTIFICATION</scope>
</reference>
<protein>
    <submittedName>
        <fullName evidence="2">Double zinc ribbon and ankyrin repeat domains 1</fullName>
    </submittedName>
</protein>
<keyword evidence="1" id="KW-0040">ANK repeat</keyword>
<dbReference type="InterPro" id="IPR052481">
    <property type="entry name" value="DZAN1"/>
</dbReference>
<dbReference type="SUPFAM" id="SSF48403">
    <property type="entry name" value="Ankyrin repeat"/>
    <property type="match status" value="1"/>
</dbReference>
<dbReference type="Gene3D" id="1.25.40.20">
    <property type="entry name" value="Ankyrin repeat-containing domain"/>
    <property type="match status" value="1"/>
</dbReference>